<evidence type="ECO:0000313" key="3">
    <source>
        <dbReference type="Proteomes" id="UP000190797"/>
    </source>
</evidence>
<dbReference type="KEGG" id="noa:BKM31_16020"/>
<dbReference type="RefSeq" id="WP_080038946.1">
    <property type="nucleotide sequence ID" value="NZ_CP017717.1"/>
</dbReference>
<keyword evidence="1" id="KW-1133">Transmembrane helix</keyword>
<evidence type="ECO:0000313" key="2">
    <source>
        <dbReference type="EMBL" id="AQZ62766.1"/>
    </source>
</evidence>
<gene>
    <name evidence="2" type="ORF">BKM31_16020</name>
</gene>
<sequence>MSGFQLVASLVGSLAWPVAVVVAVVALRRPLAAAMGRAKRFEAAGVAVELAEVEQARESVEEGLAQAGAEDASMTAAEVDELVTKAARLGWTLAKLTPSIAPDVVVDRSGERPVIRSPAEDALRNLLPEMSRYVAREMGEWKPWRDPRRPGE</sequence>
<accession>A0A1U9ZXS9</accession>
<protein>
    <submittedName>
        <fullName evidence="2">Uncharacterized protein</fullName>
    </submittedName>
</protein>
<dbReference type="STRING" id="1909395.BKM31_16020"/>
<dbReference type="EMBL" id="CP017717">
    <property type="protein sequence ID" value="AQZ62766.1"/>
    <property type="molecule type" value="Genomic_DNA"/>
</dbReference>
<keyword evidence="1" id="KW-0812">Transmembrane</keyword>
<evidence type="ECO:0000256" key="1">
    <source>
        <dbReference type="SAM" id="Phobius"/>
    </source>
</evidence>
<keyword evidence="1" id="KW-0472">Membrane</keyword>
<name>A0A1U9ZXS9_9ACTN</name>
<organism evidence="2 3">
    <name type="scientific">[Actinomadura] parvosata subsp. kistnae</name>
    <dbReference type="NCBI Taxonomy" id="1909395"/>
    <lineage>
        <taxon>Bacteria</taxon>
        <taxon>Bacillati</taxon>
        <taxon>Actinomycetota</taxon>
        <taxon>Actinomycetes</taxon>
        <taxon>Streptosporangiales</taxon>
        <taxon>Streptosporangiaceae</taxon>
        <taxon>Nonomuraea</taxon>
    </lineage>
</organism>
<proteinExistence type="predicted"/>
<dbReference type="AlphaFoldDB" id="A0A1U9ZXS9"/>
<feature type="transmembrane region" description="Helical" evidence="1">
    <location>
        <begin position="6"/>
        <end position="27"/>
    </location>
</feature>
<keyword evidence="3" id="KW-1185">Reference proteome</keyword>
<dbReference type="Proteomes" id="UP000190797">
    <property type="component" value="Chromosome"/>
</dbReference>
<dbReference type="OrthoDB" id="9940105at2"/>
<reference evidence="3" key="1">
    <citation type="journal article" date="2017" name="Med. Chem. Commun.">
        <title>Nonomuraea sp. ATCC 55076 harbours the largest actinomycete chromosome to date and the kistamicin biosynthetic gene cluster.</title>
        <authorList>
            <person name="Nazari B."/>
            <person name="Forneris C.C."/>
            <person name="Gibson M.I."/>
            <person name="Moon K."/>
            <person name="Schramma K.R."/>
            <person name="Seyedsayamdost M.R."/>
        </authorList>
    </citation>
    <scope>NUCLEOTIDE SEQUENCE [LARGE SCALE GENOMIC DNA]</scope>
    <source>
        <strain evidence="3">ATCC 55076</strain>
    </source>
</reference>